<name>A0AAW1NZ86_9CHLO</name>
<reference evidence="2 3" key="1">
    <citation type="journal article" date="2024" name="Nat. Commun.">
        <title>Phylogenomics reveals the evolutionary origins of lichenization in chlorophyte algae.</title>
        <authorList>
            <person name="Puginier C."/>
            <person name="Libourel C."/>
            <person name="Otte J."/>
            <person name="Skaloud P."/>
            <person name="Haon M."/>
            <person name="Grisel S."/>
            <person name="Petersen M."/>
            <person name="Berrin J.G."/>
            <person name="Delaux P.M."/>
            <person name="Dal Grande F."/>
            <person name="Keller J."/>
        </authorList>
    </citation>
    <scope>NUCLEOTIDE SEQUENCE [LARGE SCALE GENOMIC DNA]</scope>
    <source>
        <strain evidence="2 3">SAG 2036</strain>
    </source>
</reference>
<dbReference type="Proteomes" id="UP001465755">
    <property type="component" value="Unassembled WGS sequence"/>
</dbReference>
<evidence type="ECO:0000313" key="2">
    <source>
        <dbReference type="EMBL" id="KAK9799717.1"/>
    </source>
</evidence>
<dbReference type="EMBL" id="JALJOQ010000088">
    <property type="protein sequence ID" value="KAK9799717.1"/>
    <property type="molecule type" value="Genomic_DNA"/>
</dbReference>
<keyword evidence="3" id="KW-1185">Reference proteome</keyword>
<organism evidence="2 3">
    <name type="scientific">Symbiochloris irregularis</name>
    <dbReference type="NCBI Taxonomy" id="706552"/>
    <lineage>
        <taxon>Eukaryota</taxon>
        <taxon>Viridiplantae</taxon>
        <taxon>Chlorophyta</taxon>
        <taxon>core chlorophytes</taxon>
        <taxon>Trebouxiophyceae</taxon>
        <taxon>Trebouxiales</taxon>
        <taxon>Trebouxiaceae</taxon>
        <taxon>Symbiochloris</taxon>
    </lineage>
</organism>
<gene>
    <name evidence="2" type="ORF">WJX73_003283</name>
</gene>
<evidence type="ECO:0000256" key="1">
    <source>
        <dbReference type="SAM" id="MobiDB-lite"/>
    </source>
</evidence>
<feature type="compositionally biased region" description="Polar residues" evidence="1">
    <location>
        <begin position="1"/>
        <end position="13"/>
    </location>
</feature>
<evidence type="ECO:0000313" key="3">
    <source>
        <dbReference type="Proteomes" id="UP001465755"/>
    </source>
</evidence>
<feature type="region of interest" description="Disordered" evidence="1">
    <location>
        <begin position="1"/>
        <end position="23"/>
    </location>
</feature>
<dbReference type="AlphaFoldDB" id="A0AAW1NZ86"/>
<accession>A0AAW1NZ86</accession>
<comment type="caution">
    <text evidence="2">The sequence shown here is derived from an EMBL/GenBank/DDBJ whole genome shotgun (WGS) entry which is preliminary data.</text>
</comment>
<proteinExistence type="predicted"/>
<sequence>MRQRVQANTSKASTDGKVNKDEGNVAVEEDDFDNLNPVLRVCWQYGVHALTRTIPVSLLTEPHLQQRRPQSRSDAIALTLRAARR</sequence>
<protein>
    <submittedName>
        <fullName evidence="2">Uncharacterized protein</fullName>
    </submittedName>
</protein>